<dbReference type="AlphaFoldDB" id="X1VD98"/>
<organism evidence="1">
    <name type="scientific">marine sediment metagenome</name>
    <dbReference type="NCBI Taxonomy" id="412755"/>
    <lineage>
        <taxon>unclassified sequences</taxon>
        <taxon>metagenomes</taxon>
        <taxon>ecological metagenomes</taxon>
    </lineage>
</organism>
<accession>X1VD98</accession>
<name>X1VD98_9ZZZZ</name>
<feature type="non-terminal residue" evidence="1">
    <location>
        <position position="1"/>
    </location>
</feature>
<sequence>ILTIGYQGGKGMKIYDDKWGIIIDDLEVETLKKIPERLEELKITKRMRSSNVMDRDKKKFKKVMEMALGDEPKKYIIPKLISKSPFPKFITVENRSKIIIERANHIFNPGKETEVFQVDESAFRLIKAHVHLKINIKEN</sequence>
<gene>
    <name evidence="1" type="ORF">S12H4_49402</name>
</gene>
<proteinExistence type="predicted"/>
<dbReference type="EMBL" id="BARW01030987">
    <property type="protein sequence ID" value="GAJ11871.1"/>
    <property type="molecule type" value="Genomic_DNA"/>
</dbReference>
<comment type="caution">
    <text evidence="1">The sequence shown here is derived from an EMBL/GenBank/DDBJ whole genome shotgun (WGS) entry which is preliminary data.</text>
</comment>
<reference evidence="1" key="1">
    <citation type="journal article" date="2014" name="Front. Microbiol.">
        <title>High frequency of phylogenetically diverse reductive dehalogenase-homologous genes in deep subseafloor sedimentary metagenomes.</title>
        <authorList>
            <person name="Kawai M."/>
            <person name="Futagami T."/>
            <person name="Toyoda A."/>
            <person name="Takaki Y."/>
            <person name="Nishi S."/>
            <person name="Hori S."/>
            <person name="Arai W."/>
            <person name="Tsubouchi T."/>
            <person name="Morono Y."/>
            <person name="Uchiyama I."/>
            <person name="Ito T."/>
            <person name="Fujiyama A."/>
            <person name="Inagaki F."/>
            <person name="Takami H."/>
        </authorList>
    </citation>
    <scope>NUCLEOTIDE SEQUENCE</scope>
    <source>
        <strain evidence="1">Expedition CK06-06</strain>
    </source>
</reference>
<protein>
    <submittedName>
        <fullName evidence="1">Uncharacterized protein</fullName>
    </submittedName>
</protein>
<evidence type="ECO:0000313" key="1">
    <source>
        <dbReference type="EMBL" id="GAJ11871.1"/>
    </source>
</evidence>